<keyword evidence="6" id="KW-0175">Coiled coil</keyword>
<dbReference type="InterPro" id="IPR018159">
    <property type="entry name" value="Spectrin/alpha-actinin"/>
</dbReference>
<dbReference type="GO" id="GO:0007097">
    <property type="term" value="P:nuclear migration"/>
    <property type="evidence" value="ECO:0007669"/>
    <property type="project" value="TreeGrafter"/>
</dbReference>
<evidence type="ECO:0000256" key="3">
    <source>
        <dbReference type="ARBA" id="ARBA00022737"/>
    </source>
</evidence>
<accession>A0A7F5REX7</accession>
<dbReference type="FunFam" id="1.20.58.60:FF:000171">
    <property type="entry name" value="Uncharacterized protein, isoform B"/>
    <property type="match status" value="1"/>
</dbReference>
<evidence type="ECO:0000256" key="4">
    <source>
        <dbReference type="ARBA" id="ARBA00022989"/>
    </source>
</evidence>
<evidence type="ECO:0000256" key="1">
    <source>
        <dbReference type="ARBA" id="ARBA00004370"/>
    </source>
</evidence>
<dbReference type="GO" id="GO:0005737">
    <property type="term" value="C:cytoplasm"/>
    <property type="evidence" value="ECO:0007669"/>
    <property type="project" value="TreeGrafter"/>
</dbReference>
<sequence length="1404" mass="161393">MCSCTQDEIKVREETLASHLERLSELRGLVSEIASAVGLDAQALLGGEVEALGQCLQDVRQSLTSLAEIAEKNVTSKNTTDGQLRQTKDYLDSVQSYVNDIREDTSVERDDAGVEENLRSLRDHLVGLSKKEGDIQKMKNEQSEAPYTKTDVSILEILKLWQQVFRETFQEYHRLSSRLIKNEDGAAVLKLWQEYILFVQQFLSESIPGDFESLSEHNQLCEIHHNLLLSQQGVLRSTEEPGGKLGSGVVEESIIEKFNSLTNLHNETLAKIVHRREQVNERLNKWEEYRNGQSKLLAWLKDIEKDRERLQLRYIHLRRVPVIQNRIQALLNRIPLGEHQSEQLQRQLDVIVSFCDEALSTSIRMEHAAITQRISNLQAGLQTWNSFLDKIALLVNEYEERVKKVQIIYSNVREIIAEYSHQIDDSKTTHTGISNSLENLRQARIRLNELTKDLEQLGVIQEQLKECVSPFDMKTINQRMWLLWHEQGDLDHQLATLCHKYEDKLSLRTTFEMRQARFMTWSEKLLKKMESDTMEKNIPLQDPDEAVRLIDTELRGEMALKEREYNWLLATGEQLHKTCGEEYSDVVAKQNIKSRVEEVRERWQQLENVGQSKLNKINDMTQTMSQLELKIAEIKAWLHKMELELSKPIAFENCTKESIDKLMEKHDQVKKLIEKESGEVGEVLNLCELLLSDVNVWKMYFDIEQIASSMQSIEKRWKNVCGTSAEQKRKITFVGKLLCELRRLTEEHNEWLNAQEEAVLKLDRSVDNFSTKEELHKAIAQIEHQINELESRGPVFEVLEQTYSKITKTNGLDSDSTKRHVLEARKMIMRWHCLLPKARSILDKFQSEMSLFKDFTDAHGNAVMALTRIDAKIVELEHLSSPELQEFPAQQLAELEKIEDILNTQNETLENADRLGLLIMEKHRKETASSVQEMIDEYQVLWKNIQQKIITLKSDLRQKVAEKSKQIADESVQVETLKFEQDIAVQVNTLPPKLQRMTSITAKDAYVMELSTALDELKHNMNDLEDAIQKDIPQKGSPELHSDGKLVAKLTAACQSSTELVKHLRDVLLKDCAASEEESNAEEIDRLLLKFEKLAKMAKKKELAIKELRLTISEAYVFVCEHESGRVLCPFCTNSNWSQLDNDLWRLEQWLQAAEGIQSSQNSPPTNIELLEDMIQDHREFLLDLEGHMSIMKSLNIVGNHLAEHTEDTDKADKLRERLEKNNTRWDVICVNAAAWQTILQKALLNNRQFHSIVSELTGWIEDTERQIRSTEPIDLTVDSDILKSKYNQLRELKSELERCEPRVLSLQEAANGVFNEEEAPEECNVIMARLTDLKLKLQSLIRVTGIYILRLGATLGLDPNEIDVTVTTSTSAGPTLHSLSYDLLDQASSTRGPSPAPGDSNDT</sequence>
<name>A0A7F5REX7_AGRPL</name>
<dbReference type="RefSeq" id="XP_025834539.1">
    <property type="nucleotide sequence ID" value="XM_025978754.1"/>
</dbReference>
<evidence type="ECO:0000256" key="5">
    <source>
        <dbReference type="ARBA" id="ARBA00023136"/>
    </source>
</evidence>
<evidence type="ECO:0000313" key="8">
    <source>
        <dbReference type="RefSeq" id="XP_025834539.1"/>
    </source>
</evidence>
<dbReference type="SUPFAM" id="SSF46966">
    <property type="entry name" value="Spectrin repeat"/>
    <property type="match status" value="4"/>
</dbReference>
<feature type="coiled-coil region" evidence="6">
    <location>
        <begin position="433"/>
        <end position="460"/>
    </location>
</feature>
<dbReference type="SMART" id="SM00150">
    <property type="entry name" value="SPEC"/>
    <property type="match status" value="5"/>
</dbReference>
<dbReference type="PANTHER" id="PTHR47535">
    <property type="entry name" value="MUSCLE-SPECIFIC PROTEIN 300 KDA, ISOFORM G"/>
    <property type="match status" value="1"/>
</dbReference>
<dbReference type="InterPro" id="IPR052403">
    <property type="entry name" value="LINC-complex_assoc"/>
</dbReference>
<evidence type="ECO:0000256" key="2">
    <source>
        <dbReference type="ARBA" id="ARBA00022692"/>
    </source>
</evidence>
<reference evidence="8" key="1">
    <citation type="submission" date="2025-08" db="UniProtKB">
        <authorList>
            <consortium name="RefSeq"/>
        </authorList>
    </citation>
    <scope>IDENTIFICATION</scope>
    <source>
        <tissue evidence="8">Entire body</tissue>
    </source>
</reference>
<dbReference type="InterPro" id="IPR002017">
    <property type="entry name" value="Spectrin_repeat"/>
</dbReference>
<dbReference type="PANTHER" id="PTHR47535:SF1">
    <property type="entry name" value="NESPRIN-1"/>
    <property type="match status" value="1"/>
</dbReference>
<dbReference type="GO" id="GO:0005640">
    <property type="term" value="C:nuclear outer membrane"/>
    <property type="evidence" value="ECO:0007669"/>
    <property type="project" value="TreeGrafter"/>
</dbReference>
<keyword evidence="7" id="KW-1185">Reference proteome</keyword>
<dbReference type="GO" id="GO:0034993">
    <property type="term" value="C:meiotic nuclear membrane microtubule tethering complex"/>
    <property type="evidence" value="ECO:0007669"/>
    <property type="project" value="TreeGrafter"/>
</dbReference>
<organism evidence="7 8">
    <name type="scientific">Agrilus planipennis</name>
    <name type="common">Emerald ash borer</name>
    <name type="synonym">Agrilus marcopoli</name>
    <dbReference type="NCBI Taxonomy" id="224129"/>
    <lineage>
        <taxon>Eukaryota</taxon>
        <taxon>Metazoa</taxon>
        <taxon>Ecdysozoa</taxon>
        <taxon>Arthropoda</taxon>
        <taxon>Hexapoda</taxon>
        <taxon>Insecta</taxon>
        <taxon>Pterygota</taxon>
        <taxon>Neoptera</taxon>
        <taxon>Endopterygota</taxon>
        <taxon>Coleoptera</taxon>
        <taxon>Polyphaga</taxon>
        <taxon>Elateriformia</taxon>
        <taxon>Buprestoidea</taxon>
        <taxon>Buprestidae</taxon>
        <taxon>Agrilinae</taxon>
        <taxon>Agrilus</taxon>
    </lineage>
</organism>
<gene>
    <name evidence="8" type="primary">LOC112905731</name>
</gene>
<dbReference type="OrthoDB" id="6538186at2759"/>
<dbReference type="Gene3D" id="1.20.58.60">
    <property type="match status" value="5"/>
</dbReference>
<protein>
    <submittedName>
        <fullName evidence="8">Nesprin-1-like</fullName>
    </submittedName>
</protein>
<dbReference type="KEGG" id="apln:112905731"/>
<dbReference type="GeneID" id="112905731"/>
<dbReference type="InParanoid" id="A0A7F5REX7"/>
<comment type="subcellular location">
    <subcellularLocation>
        <location evidence="1">Membrane</location>
    </subcellularLocation>
</comment>
<keyword evidence="4" id="KW-1133">Transmembrane helix</keyword>
<keyword evidence="3" id="KW-0677">Repeat</keyword>
<dbReference type="Pfam" id="PF00435">
    <property type="entry name" value="Spectrin"/>
    <property type="match status" value="3"/>
</dbReference>
<proteinExistence type="predicted"/>
<dbReference type="Proteomes" id="UP000192223">
    <property type="component" value="Unplaced"/>
</dbReference>
<keyword evidence="2" id="KW-0812">Transmembrane</keyword>
<keyword evidence="5" id="KW-0472">Membrane</keyword>
<dbReference type="GO" id="GO:0051015">
    <property type="term" value="F:actin filament binding"/>
    <property type="evidence" value="ECO:0007669"/>
    <property type="project" value="TreeGrafter"/>
</dbReference>
<evidence type="ECO:0000256" key="6">
    <source>
        <dbReference type="SAM" id="Coils"/>
    </source>
</evidence>
<evidence type="ECO:0000313" key="7">
    <source>
        <dbReference type="Proteomes" id="UP000192223"/>
    </source>
</evidence>
<dbReference type="CDD" id="cd00176">
    <property type="entry name" value="SPEC"/>
    <property type="match status" value="1"/>
</dbReference>